<reference evidence="1 2" key="1">
    <citation type="journal article" date="2024" name="BMC Genomics">
        <title>De novo assembly and annotation of Popillia japonica's genome with initial clues to its potential as an invasive pest.</title>
        <authorList>
            <person name="Cucini C."/>
            <person name="Boschi S."/>
            <person name="Funari R."/>
            <person name="Cardaioli E."/>
            <person name="Iannotti N."/>
            <person name="Marturano G."/>
            <person name="Paoli F."/>
            <person name="Bruttini M."/>
            <person name="Carapelli A."/>
            <person name="Frati F."/>
            <person name="Nardi F."/>
        </authorList>
    </citation>
    <scope>NUCLEOTIDE SEQUENCE [LARGE SCALE GENOMIC DNA]</scope>
    <source>
        <strain evidence="1">DMR45628</strain>
    </source>
</reference>
<dbReference type="Proteomes" id="UP001458880">
    <property type="component" value="Unassembled WGS sequence"/>
</dbReference>
<accession>A0AAW1HUI3</accession>
<organism evidence="1 2">
    <name type="scientific">Popillia japonica</name>
    <name type="common">Japanese beetle</name>
    <dbReference type="NCBI Taxonomy" id="7064"/>
    <lineage>
        <taxon>Eukaryota</taxon>
        <taxon>Metazoa</taxon>
        <taxon>Ecdysozoa</taxon>
        <taxon>Arthropoda</taxon>
        <taxon>Hexapoda</taxon>
        <taxon>Insecta</taxon>
        <taxon>Pterygota</taxon>
        <taxon>Neoptera</taxon>
        <taxon>Endopterygota</taxon>
        <taxon>Coleoptera</taxon>
        <taxon>Polyphaga</taxon>
        <taxon>Scarabaeiformia</taxon>
        <taxon>Scarabaeidae</taxon>
        <taxon>Rutelinae</taxon>
        <taxon>Popillia</taxon>
    </lineage>
</organism>
<evidence type="ECO:0000313" key="2">
    <source>
        <dbReference type="Proteomes" id="UP001458880"/>
    </source>
</evidence>
<dbReference type="AlphaFoldDB" id="A0AAW1HUI3"/>
<name>A0AAW1HUI3_POPJA</name>
<gene>
    <name evidence="1" type="ORF">QE152_g39534</name>
</gene>
<sequence length="145" mass="16753">MSRMSPKKSLSISLNSEIHYTRTEHSCTPGQTPPGALWAGPTHTHARYGEQEHQSRQRTLERFVFGTCESRNTNPVKERSNVSFSVRAQFTLHKLARRLTKTRPTPTEIGRELIGRELAFSRWYGRCHKLRPHSKFKNALRLIAQ</sequence>
<proteinExistence type="predicted"/>
<dbReference type="EMBL" id="JASPKY010000952">
    <property type="protein sequence ID" value="KAK9679964.1"/>
    <property type="molecule type" value="Genomic_DNA"/>
</dbReference>
<comment type="caution">
    <text evidence="1">The sequence shown here is derived from an EMBL/GenBank/DDBJ whole genome shotgun (WGS) entry which is preliminary data.</text>
</comment>
<evidence type="ECO:0000313" key="1">
    <source>
        <dbReference type="EMBL" id="KAK9679964.1"/>
    </source>
</evidence>
<keyword evidence="2" id="KW-1185">Reference proteome</keyword>
<protein>
    <submittedName>
        <fullName evidence="1">Uncharacterized protein</fullName>
    </submittedName>
</protein>